<name>A0A5Q4BX04_9PEZI</name>
<keyword evidence="4" id="KW-1185">Reference proteome</keyword>
<reference evidence="3 4" key="1">
    <citation type="journal article" date="2019" name="Sci. Rep.">
        <title>Colletotrichum shisoi sp. nov., an anthracnose pathogen of Perilla frutescens in Japan: molecular phylogenetic, morphological and genomic evidence.</title>
        <authorList>
            <person name="Gan P."/>
            <person name="Tsushima A."/>
            <person name="Hiroyama R."/>
            <person name="Narusaka M."/>
            <person name="Takano Y."/>
            <person name="Narusaka Y."/>
            <person name="Kawaradani M."/>
            <person name="Damm U."/>
            <person name="Shirasu K."/>
        </authorList>
    </citation>
    <scope>NUCLEOTIDE SEQUENCE [LARGE SCALE GENOMIC DNA]</scope>
    <source>
        <strain evidence="3 4">PG-2018a</strain>
    </source>
</reference>
<feature type="coiled-coil region" evidence="1">
    <location>
        <begin position="228"/>
        <end position="255"/>
    </location>
</feature>
<dbReference type="EMBL" id="PUHP01000320">
    <property type="protein sequence ID" value="TQN70967.1"/>
    <property type="molecule type" value="Genomic_DNA"/>
</dbReference>
<evidence type="ECO:0000256" key="1">
    <source>
        <dbReference type="SAM" id="Coils"/>
    </source>
</evidence>
<dbReference type="OrthoDB" id="4810468at2759"/>
<sequence length="389" mass="43166">MDDDPTNVDSPVSPAQTEQPMQTAAPIPPVSLAILRGNPQPNIPYIPLGILRRDPLPNIPYAKTKKPKDQSKKLHDASKSAHSVLSPIYFIAPEPTRWTSQCDDFIRNKSFDGLQGRPLLHDPSLTFLHNEADVGRAIESFIHCPIALTLAHGHEPGTFSIQSCAQSYHHVSLEADKLPGEPDSLTLYPDWQATIEAVLPDGTKNRATVIVEYKDTGVCPVEWLKKGIKKSEQDMKADEEALQLLKEKKQSLMEELVMDNPSSPLATSAEQLFSGISDTELCRQATEQQPNSMGTTLGLGLLSGFQMDVKEVNAQLTAYILMCQTPWVILTDFITATIFHYHQLERQPTPKEQLRMGPGKEVTVLVIEDQSEIIPNILGVFCEAERTAW</sequence>
<protein>
    <submittedName>
        <fullName evidence="3">Uncharacterized protein</fullName>
    </submittedName>
</protein>
<dbReference type="AlphaFoldDB" id="A0A5Q4BX04"/>
<feature type="region of interest" description="Disordered" evidence="2">
    <location>
        <begin position="1"/>
        <end position="25"/>
    </location>
</feature>
<evidence type="ECO:0000313" key="4">
    <source>
        <dbReference type="Proteomes" id="UP000326340"/>
    </source>
</evidence>
<feature type="region of interest" description="Disordered" evidence="2">
    <location>
        <begin position="59"/>
        <end position="79"/>
    </location>
</feature>
<dbReference type="Proteomes" id="UP000326340">
    <property type="component" value="Unassembled WGS sequence"/>
</dbReference>
<feature type="compositionally biased region" description="Polar residues" evidence="2">
    <location>
        <begin position="7"/>
        <end position="22"/>
    </location>
</feature>
<feature type="compositionally biased region" description="Basic and acidic residues" evidence="2">
    <location>
        <begin position="67"/>
        <end position="79"/>
    </location>
</feature>
<comment type="caution">
    <text evidence="3">The sequence shown here is derived from an EMBL/GenBank/DDBJ whole genome shotgun (WGS) entry which is preliminary data.</text>
</comment>
<keyword evidence="1" id="KW-0175">Coiled coil</keyword>
<accession>A0A5Q4BX04</accession>
<proteinExistence type="predicted"/>
<evidence type="ECO:0000313" key="3">
    <source>
        <dbReference type="EMBL" id="TQN70967.1"/>
    </source>
</evidence>
<organism evidence="3 4">
    <name type="scientific">Colletotrichum shisoi</name>
    <dbReference type="NCBI Taxonomy" id="2078593"/>
    <lineage>
        <taxon>Eukaryota</taxon>
        <taxon>Fungi</taxon>
        <taxon>Dikarya</taxon>
        <taxon>Ascomycota</taxon>
        <taxon>Pezizomycotina</taxon>
        <taxon>Sordariomycetes</taxon>
        <taxon>Hypocreomycetidae</taxon>
        <taxon>Glomerellales</taxon>
        <taxon>Glomerellaceae</taxon>
        <taxon>Colletotrichum</taxon>
        <taxon>Colletotrichum destructivum species complex</taxon>
    </lineage>
</organism>
<evidence type="ECO:0000256" key="2">
    <source>
        <dbReference type="SAM" id="MobiDB-lite"/>
    </source>
</evidence>
<gene>
    <name evidence="3" type="ORF">CSHISOI_04498</name>
</gene>